<dbReference type="HOGENOM" id="CLU_2344128_0_0_5"/>
<dbReference type="KEGG" id="pde:Pden_4046"/>
<organism evidence="1 2">
    <name type="scientific">Paracoccus denitrificans (strain Pd 1222)</name>
    <dbReference type="NCBI Taxonomy" id="318586"/>
    <lineage>
        <taxon>Bacteria</taxon>
        <taxon>Pseudomonadati</taxon>
        <taxon>Pseudomonadota</taxon>
        <taxon>Alphaproteobacteria</taxon>
        <taxon>Rhodobacterales</taxon>
        <taxon>Paracoccaceae</taxon>
        <taxon>Paracoccus</taxon>
    </lineage>
</organism>
<protein>
    <submittedName>
        <fullName evidence="1">Uncharacterized protein</fullName>
    </submittedName>
</protein>
<dbReference type="eggNOG" id="ENOG5030YJN">
    <property type="taxonomic scope" value="Bacteria"/>
</dbReference>
<name>A1B9B8_PARDP</name>
<keyword evidence="2" id="KW-1185">Reference proteome</keyword>
<dbReference type="Proteomes" id="UP000000361">
    <property type="component" value="Chromosome 2"/>
</dbReference>
<accession>A1B9B8</accession>
<proteinExistence type="predicted"/>
<sequence>MLTPSFHLMYLPPIIHDALIDSAETEGYVPGTIESVMRFGPHSRWRAGVIVASSAKHSQALATRCALLIPRKGKRTRKLALHPSLPADVIKSMLDAT</sequence>
<gene>
    <name evidence="1" type="ordered locus">Pden_4046</name>
</gene>
<dbReference type="EnsemblBacteria" id="ABL72112">
    <property type="protein sequence ID" value="ABL72112"/>
    <property type="gene ID" value="Pden_4046"/>
</dbReference>
<evidence type="ECO:0000313" key="2">
    <source>
        <dbReference type="Proteomes" id="UP000000361"/>
    </source>
</evidence>
<reference evidence="2" key="1">
    <citation type="submission" date="2006-12" db="EMBL/GenBank/DDBJ databases">
        <title>Complete sequence of chromosome 2 of Paracoccus denitrificans PD1222.</title>
        <authorList>
            <person name="Copeland A."/>
            <person name="Lucas S."/>
            <person name="Lapidus A."/>
            <person name="Barry K."/>
            <person name="Detter J.C."/>
            <person name="Glavina del Rio T."/>
            <person name="Hammon N."/>
            <person name="Israni S."/>
            <person name="Dalin E."/>
            <person name="Tice H."/>
            <person name="Pitluck S."/>
            <person name="Munk A.C."/>
            <person name="Brettin T."/>
            <person name="Bruce D."/>
            <person name="Han C."/>
            <person name="Tapia R."/>
            <person name="Gilna P."/>
            <person name="Schmutz J."/>
            <person name="Larimer F."/>
            <person name="Land M."/>
            <person name="Hauser L."/>
            <person name="Kyrpides N."/>
            <person name="Lykidis A."/>
            <person name="Spiro S."/>
            <person name="Richardson D.J."/>
            <person name="Moir J.W.B."/>
            <person name="Ferguson S.J."/>
            <person name="van Spanning R.J.M."/>
            <person name="Richardson P."/>
        </authorList>
    </citation>
    <scope>NUCLEOTIDE SEQUENCE [LARGE SCALE GENOMIC DNA]</scope>
    <source>
        <strain evidence="2">Pd 1222</strain>
    </source>
</reference>
<evidence type="ECO:0000313" key="1">
    <source>
        <dbReference type="EMBL" id="ABL72112.1"/>
    </source>
</evidence>
<dbReference type="AlphaFoldDB" id="A1B9B8"/>
<dbReference type="EMBL" id="CP000490">
    <property type="protein sequence ID" value="ABL72112.1"/>
    <property type="molecule type" value="Genomic_DNA"/>
</dbReference>